<gene>
    <name evidence="10" type="ORF">GQ43DRAFT_466440</name>
</gene>
<evidence type="ECO:0000256" key="1">
    <source>
        <dbReference type="ARBA" id="ARBA00003470"/>
    </source>
</evidence>
<accession>A0A9P4JIN8</accession>
<keyword evidence="4 8" id="KW-0999">Mitochondrion inner membrane</keyword>
<comment type="function">
    <text evidence="8">Mitochondrial mRNA stabilization factor.</text>
</comment>
<evidence type="ECO:0000256" key="7">
    <source>
        <dbReference type="ARBA" id="ARBA00023136"/>
    </source>
</evidence>
<evidence type="ECO:0000256" key="9">
    <source>
        <dbReference type="SAM" id="MobiDB-lite"/>
    </source>
</evidence>
<evidence type="ECO:0000256" key="4">
    <source>
        <dbReference type="ARBA" id="ARBA00022792"/>
    </source>
</evidence>
<protein>
    <recommendedName>
        <fullName evidence="8">ATPase synthesis protein 25</fullName>
    </recommendedName>
</protein>
<evidence type="ECO:0000256" key="6">
    <source>
        <dbReference type="ARBA" id="ARBA00023128"/>
    </source>
</evidence>
<comment type="subcellular location">
    <subcellularLocation>
        <location evidence="2 8">Mitochondrion inner membrane</location>
        <topology evidence="2 8">Peripheral membrane protein</topology>
        <orientation evidence="2 8">Matrix side</orientation>
    </subcellularLocation>
</comment>
<sequence length="415" mass="45974">MALTKALTSGLRCDGCRKAIVRSFTSLSITGPLNSNQSSLATRTPSLPSRRHFSPFPPLRSEQIAHEPTLDAILSPPESDSISSLPESANTAPIPWYLQKSRRPELPSDRPQETAIIPPLPENPPPLLEGLLNHISLTLGLDDLYLLDLRKLDPPPALGSKLIMIIGSARSEKHLHVSADRFCRWLRREHGLKANAAGLLGRNELKIKLRRKAKRMKLLANMGAQETSSAQGNIDDGIRTGWICVTLGKIPAHEMDTHVPGADNADFVGFREMSTGVNVVVQMFTEEKRGEIDLDGLWRGVLNSRERADKRADEKVAALWETEEREWVEYGVQHALTETKAPAQAKAAQVEEELVMKQSLQPPYKPSLHRVPSDPFPAASWEEGGVEPRARSRRRRREGYAAREPTVGHNTSSPA</sequence>
<evidence type="ECO:0000256" key="2">
    <source>
        <dbReference type="ARBA" id="ARBA00004443"/>
    </source>
</evidence>
<evidence type="ECO:0000256" key="5">
    <source>
        <dbReference type="ARBA" id="ARBA00022946"/>
    </source>
</evidence>
<name>A0A9P4JIN8_9PLEO</name>
<dbReference type="GO" id="GO:0140053">
    <property type="term" value="P:mitochondrial gene expression"/>
    <property type="evidence" value="ECO:0007669"/>
    <property type="project" value="UniProtKB-UniRule"/>
</dbReference>
<dbReference type="FunFam" id="3.30.460.10:FF:000044">
    <property type="entry name" value="ATPase synthesis protein 25, mitochondrial"/>
    <property type="match status" value="1"/>
</dbReference>
<evidence type="ECO:0000256" key="8">
    <source>
        <dbReference type="RuleBase" id="RU367062"/>
    </source>
</evidence>
<feature type="region of interest" description="Disordered" evidence="9">
    <location>
        <begin position="361"/>
        <end position="415"/>
    </location>
</feature>
<evidence type="ECO:0000313" key="10">
    <source>
        <dbReference type="EMBL" id="KAF2197397.1"/>
    </source>
</evidence>
<feature type="compositionally biased region" description="Polar residues" evidence="9">
    <location>
        <begin position="32"/>
        <end position="47"/>
    </location>
</feature>
<evidence type="ECO:0000313" key="11">
    <source>
        <dbReference type="Proteomes" id="UP000799536"/>
    </source>
</evidence>
<proteinExistence type="inferred from homology"/>
<dbReference type="InterPro" id="IPR040152">
    <property type="entry name" value="Atp25"/>
</dbReference>
<evidence type="ECO:0000256" key="3">
    <source>
        <dbReference type="ARBA" id="ARBA00010787"/>
    </source>
</evidence>
<keyword evidence="11" id="KW-1185">Reference proteome</keyword>
<feature type="region of interest" description="Disordered" evidence="9">
    <location>
        <begin position="32"/>
        <end position="55"/>
    </location>
</feature>
<organism evidence="10 11">
    <name type="scientific">Delitschia confertaspora ATCC 74209</name>
    <dbReference type="NCBI Taxonomy" id="1513339"/>
    <lineage>
        <taxon>Eukaryota</taxon>
        <taxon>Fungi</taxon>
        <taxon>Dikarya</taxon>
        <taxon>Ascomycota</taxon>
        <taxon>Pezizomycotina</taxon>
        <taxon>Dothideomycetes</taxon>
        <taxon>Pleosporomycetidae</taxon>
        <taxon>Pleosporales</taxon>
        <taxon>Delitschiaceae</taxon>
        <taxon>Delitschia</taxon>
    </lineage>
</organism>
<dbReference type="AlphaFoldDB" id="A0A9P4JIN8"/>
<dbReference type="EMBL" id="ML994240">
    <property type="protein sequence ID" value="KAF2197397.1"/>
    <property type="molecule type" value="Genomic_DNA"/>
</dbReference>
<dbReference type="PANTHER" id="PTHR28087:SF1">
    <property type="entry name" value="ATPASE SYNTHESIS PROTEIN 25, MITOCHONDRIAL"/>
    <property type="match status" value="1"/>
</dbReference>
<dbReference type="OrthoDB" id="107372at2759"/>
<keyword evidence="7 8" id="KW-0472">Membrane</keyword>
<dbReference type="Gene3D" id="3.30.460.10">
    <property type="entry name" value="Beta Polymerase, domain 2"/>
    <property type="match status" value="1"/>
</dbReference>
<dbReference type="InterPro" id="IPR043519">
    <property type="entry name" value="NT_sf"/>
</dbReference>
<reference evidence="10" key="1">
    <citation type="journal article" date="2020" name="Stud. Mycol.">
        <title>101 Dothideomycetes genomes: a test case for predicting lifestyles and emergence of pathogens.</title>
        <authorList>
            <person name="Haridas S."/>
            <person name="Albert R."/>
            <person name="Binder M."/>
            <person name="Bloem J."/>
            <person name="Labutti K."/>
            <person name="Salamov A."/>
            <person name="Andreopoulos B."/>
            <person name="Baker S."/>
            <person name="Barry K."/>
            <person name="Bills G."/>
            <person name="Bluhm B."/>
            <person name="Cannon C."/>
            <person name="Castanera R."/>
            <person name="Culley D."/>
            <person name="Daum C."/>
            <person name="Ezra D."/>
            <person name="Gonzalez J."/>
            <person name="Henrissat B."/>
            <person name="Kuo A."/>
            <person name="Liang C."/>
            <person name="Lipzen A."/>
            <person name="Lutzoni F."/>
            <person name="Magnuson J."/>
            <person name="Mondo S."/>
            <person name="Nolan M."/>
            <person name="Ohm R."/>
            <person name="Pangilinan J."/>
            <person name="Park H.-J."/>
            <person name="Ramirez L."/>
            <person name="Alfaro M."/>
            <person name="Sun H."/>
            <person name="Tritt A."/>
            <person name="Yoshinaga Y."/>
            <person name="Zwiers L.-H."/>
            <person name="Turgeon B."/>
            <person name="Goodwin S."/>
            <person name="Spatafora J."/>
            <person name="Crous P."/>
            <person name="Grigoriev I."/>
        </authorList>
    </citation>
    <scope>NUCLEOTIDE SEQUENCE</scope>
    <source>
        <strain evidence="10">ATCC 74209</strain>
    </source>
</reference>
<dbReference type="Proteomes" id="UP000799536">
    <property type="component" value="Unassembled WGS sequence"/>
</dbReference>
<dbReference type="PANTHER" id="PTHR28087">
    <property type="entry name" value="ATPASE SYNTHESIS PROTEIN 25, MITOCHONDRIAL"/>
    <property type="match status" value="1"/>
</dbReference>
<comment type="similarity">
    <text evidence="3 8">Belongs to the ATP25 family.</text>
</comment>
<dbReference type="GO" id="GO:0005743">
    <property type="term" value="C:mitochondrial inner membrane"/>
    <property type="evidence" value="ECO:0007669"/>
    <property type="project" value="UniProtKB-SubCell"/>
</dbReference>
<dbReference type="GO" id="GO:0048255">
    <property type="term" value="P:mRNA stabilization"/>
    <property type="evidence" value="ECO:0007669"/>
    <property type="project" value="TreeGrafter"/>
</dbReference>
<keyword evidence="5 8" id="KW-0809">Transit peptide</keyword>
<comment type="function">
    <text evidence="1">Probable mitochondrial mRNA stabilization factor.</text>
</comment>
<keyword evidence="6 8" id="KW-0496">Mitochondrion</keyword>
<comment type="caution">
    <text evidence="10">The sequence shown here is derived from an EMBL/GenBank/DDBJ whole genome shotgun (WGS) entry which is preliminary data.</text>
</comment>